<evidence type="ECO:0000313" key="3">
    <source>
        <dbReference type="Proteomes" id="UP000309389"/>
    </source>
</evidence>
<dbReference type="InterPro" id="IPR019734">
    <property type="entry name" value="TPR_rpt"/>
</dbReference>
<comment type="caution">
    <text evidence="2">The sequence shown here is derived from an EMBL/GenBank/DDBJ whole genome shotgun (WGS) entry which is preliminary data.</text>
</comment>
<gene>
    <name evidence="2" type="ORF">E5222_12350</name>
</gene>
<dbReference type="Gene3D" id="1.25.40.10">
    <property type="entry name" value="Tetratricopeptide repeat domain"/>
    <property type="match status" value="1"/>
</dbReference>
<sequence length="123" mass="12921">MANLVMGALLFAQAGSVAIIGAPEGTETTEVAYETLAAGQAREAIANLEALRAENPGDPALLINLGSAYAELGDTERAAALYREAAESDIRYQLELADGSWVDSRRAARTALRQLEGNALAMN</sequence>
<keyword evidence="3" id="KW-1185">Reference proteome</keyword>
<reference evidence="2 3" key="1">
    <citation type="submission" date="2019-04" db="EMBL/GenBank/DDBJ databases">
        <title>Altererythrobacter aquimixticola sp. nov., isolated from sediment of junction between the ocean and a freshwater spring.</title>
        <authorList>
            <person name="Yoon J.-H."/>
        </authorList>
    </citation>
    <scope>NUCLEOTIDE SEQUENCE [LARGE SCALE GENOMIC DNA]</scope>
    <source>
        <strain evidence="2 3">SSKS-13</strain>
    </source>
</reference>
<keyword evidence="1" id="KW-0802">TPR repeat</keyword>
<protein>
    <submittedName>
        <fullName evidence="2">Tetratricopeptide repeat protein</fullName>
    </submittedName>
</protein>
<dbReference type="Proteomes" id="UP000309389">
    <property type="component" value="Unassembled WGS sequence"/>
</dbReference>
<organism evidence="2 3">
    <name type="scientific">Alteraurantiacibacter aquimixticola</name>
    <dbReference type="NCBI Taxonomy" id="2489173"/>
    <lineage>
        <taxon>Bacteria</taxon>
        <taxon>Pseudomonadati</taxon>
        <taxon>Pseudomonadota</taxon>
        <taxon>Alphaproteobacteria</taxon>
        <taxon>Sphingomonadales</taxon>
        <taxon>Erythrobacteraceae</taxon>
        <taxon>Alteraurantiacibacter</taxon>
    </lineage>
</organism>
<evidence type="ECO:0000313" key="2">
    <source>
        <dbReference type="EMBL" id="TIX49864.1"/>
    </source>
</evidence>
<dbReference type="SUPFAM" id="SSF48452">
    <property type="entry name" value="TPR-like"/>
    <property type="match status" value="1"/>
</dbReference>
<proteinExistence type="predicted"/>
<dbReference type="InterPro" id="IPR011990">
    <property type="entry name" value="TPR-like_helical_dom_sf"/>
</dbReference>
<dbReference type="PROSITE" id="PS50005">
    <property type="entry name" value="TPR"/>
    <property type="match status" value="1"/>
</dbReference>
<evidence type="ECO:0000256" key="1">
    <source>
        <dbReference type="PROSITE-ProRule" id="PRU00339"/>
    </source>
</evidence>
<accession>A0A4T3F096</accession>
<name>A0A4T3F096_9SPHN</name>
<dbReference type="EMBL" id="SSHH01000003">
    <property type="protein sequence ID" value="TIX49864.1"/>
    <property type="molecule type" value="Genomic_DNA"/>
</dbReference>
<dbReference type="AlphaFoldDB" id="A0A4T3F096"/>
<feature type="repeat" description="TPR" evidence="1">
    <location>
        <begin position="59"/>
        <end position="92"/>
    </location>
</feature>
<dbReference type="OrthoDB" id="92543at2"/>
<dbReference type="Pfam" id="PF14559">
    <property type="entry name" value="TPR_19"/>
    <property type="match status" value="1"/>
</dbReference>